<dbReference type="EMBL" id="ARPM03000135">
    <property type="protein sequence ID" value="ETZ04896.1"/>
    <property type="molecule type" value="Genomic_DNA"/>
</dbReference>
<reference evidence="1 2" key="1">
    <citation type="journal article" date="2013" name="Genome Announc.">
        <title>Draft Genome Sequence of Holospora undulata Strain HU1, a Micronucleus-Specific Symbiont of the Ciliate Paramecium caudatum.</title>
        <authorList>
            <person name="Dohra H."/>
            <person name="Suzuki H."/>
            <person name="Suzuki T."/>
            <person name="Tanaka K."/>
            <person name="Fujishima M."/>
        </authorList>
    </citation>
    <scope>NUCLEOTIDE SEQUENCE [LARGE SCALE GENOMIC DNA]</scope>
    <source>
        <strain evidence="1 2">HU1</strain>
    </source>
</reference>
<accession>A0A061JG52</accession>
<comment type="caution">
    <text evidence="1">The sequence shown here is derived from an EMBL/GenBank/DDBJ whole genome shotgun (WGS) entry which is preliminary data.</text>
</comment>
<name>A0A061JG52_9PROT</name>
<evidence type="ECO:0000313" key="1">
    <source>
        <dbReference type="EMBL" id="ETZ04896.1"/>
    </source>
</evidence>
<evidence type="ECO:0000313" key="2">
    <source>
        <dbReference type="Proteomes" id="UP000026922"/>
    </source>
</evidence>
<dbReference type="Proteomes" id="UP000026922">
    <property type="component" value="Unassembled WGS sequence"/>
</dbReference>
<sequence length="70" mass="8019">MTKSYSNDLRQKGIEYLDEGGAGILVSAIGRWHRKYRQEGSYFPKKCGGSEKKIDLEKLEENVQKLGQKK</sequence>
<keyword evidence="2" id="KW-1185">Reference proteome</keyword>
<dbReference type="RefSeq" id="WP_006303200.1">
    <property type="nucleotide sequence ID" value="NZ_ARPM03000135.1"/>
</dbReference>
<organism evidence="1 2">
    <name type="scientific">Holospora undulata HU1</name>
    <dbReference type="NCBI Taxonomy" id="1321371"/>
    <lineage>
        <taxon>Bacteria</taxon>
        <taxon>Pseudomonadati</taxon>
        <taxon>Pseudomonadota</taxon>
        <taxon>Alphaproteobacteria</taxon>
        <taxon>Holosporales</taxon>
        <taxon>Holosporaceae</taxon>
        <taxon>Holospora</taxon>
    </lineage>
</organism>
<dbReference type="AlphaFoldDB" id="A0A061JG52"/>
<protein>
    <submittedName>
        <fullName evidence="1">Uncharacterized protein</fullName>
    </submittedName>
</protein>
<proteinExistence type="predicted"/>
<gene>
    <name evidence="1" type="ORF">K737_300691</name>
</gene>